<evidence type="ECO:0000313" key="2">
    <source>
        <dbReference type="Proteomes" id="UP001162483"/>
    </source>
</evidence>
<protein>
    <recommendedName>
        <fullName evidence="3">NADH dehydrogenase subunit 1</fullName>
    </recommendedName>
</protein>
<keyword evidence="2" id="KW-1185">Reference proteome</keyword>
<evidence type="ECO:0008006" key="3">
    <source>
        <dbReference type="Google" id="ProtNLM"/>
    </source>
</evidence>
<comment type="caution">
    <text evidence="1">The sequence shown here is derived from an EMBL/GenBank/DDBJ whole genome shotgun (WGS) entry which is preliminary data.</text>
</comment>
<accession>A0ABN9DYV5</accession>
<organism evidence="1 2">
    <name type="scientific">Staurois parvus</name>
    <dbReference type="NCBI Taxonomy" id="386267"/>
    <lineage>
        <taxon>Eukaryota</taxon>
        <taxon>Metazoa</taxon>
        <taxon>Chordata</taxon>
        <taxon>Craniata</taxon>
        <taxon>Vertebrata</taxon>
        <taxon>Euteleostomi</taxon>
        <taxon>Amphibia</taxon>
        <taxon>Batrachia</taxon>
        <taxon>Anura</taxon>
        <taxon>Neobatrachia</taxon>
        <taxon>Ranoidea</taxon>
        <taxon>Ranidae</taxon>
        <taxon>Staurois</taxon>
    </lineage>
</organism>
<gene>
    <name evidence="1" type="ORF">SPARVUS_LOCUS8753285</name>
</gene>
<dbReference type="EMBL" id="CATNWA010014933">
    <property type="protein sequence ID" value="CAI9577658.1"/>
    <property type="molecule type" value="Genomic_DNA"/>
</dbReference>
<evidence type="ECO:0000313" key="1">
    <source>
        <dbReference type="EMBL" id="CAI9577658.1"/>
    </source>
</evidence>
<dbReference type="Proteomes" id="UP001162483">
    <property type="component" value="Unassembled WGS sequence"/>
</dbReference>
<reference evidence="1" key="1">
    <citation type="submission" date="2023-05" db="EMBL/GenBank/DDBJ databases">
        <authorList>
            <person name="Stuckert A."/>
        </authorList>
    </citation>
    <scope>NUCLEOTIDE SEQUENCE</scope>
</reference>
<name>A0ABN9DYV5_9NEOB</name>
<sequence>MLGVILLICPYSVYGLCVVPRLLSWMLGVILSICPYSVCMDSAQSHVSCPGCWV</sequence>
<proteinExistence type="predicted"/>